<dbReference type="SUPFAM" id="SSF52540">
    <property type="entry name" value="P-loop containing nucleoside triphosphate hydrolases"/>
    <property type="match status" value="1"/>
</dbReference>
<evidence type="ECO:0000313" key="1">
    <source>
        <dbReference type="EMBL" id="UZJ26442.1"/>
    </source>
</evidence>
<evidence type="ECO:0000313" key="2">
    <source>
        <dbReference type="Proteomes" id="UP001164965"/>
    </source>
</evidence>
<dbReference type="SUPFAM" id="SSF56112">
    <property type="entry name" value="Protein kinase-like (PK-like)"/>
    <property type="match status" value="1"/>
</dbReference>
<dbReference type="PANTHER" id="PTHR43883:SF1">
    <property type="entry name" value="GLUCONOKINASE"/>
    <property type="match status" value="1"/>
</dbReference>
<dbReference type="InterPro" id="IPR052732">
    <property type="entry name" value="Cell-binding_unc_protein"/>
</dbReference>
<dbReference type="Proteomes" id="UP001164965">
    <property type="component" value="Chromosome"/>
</dbReference>
<proteinExistence type="predicted"/>
<dbReference type="Gene3D" id="3.40.50.300">
    <property type="entry name" value="P-loop containing nucleotide triphosphate hydrolases"/>
    <property type="match status" value="1"/>
</dbReference>
<dbReference type="InterPro" id="IPR011009">
    <property type="entry name" value="Kinase-like_dom_sf"/>
</dbReference>
<name>A0ABY6P467_9NOCA</name>
<dbReference type="RefSeq" id="WP_265384546.1">
    <property type="nucleotide sequence ID" value="NZ_CP110615.1"/>
</dbReference>
<sequence>MSSAWSTPFLTVAETHSGVLVLSADRAHKMKKPVRTAFLDFSTPARRRAALDRELELNRRLAPDVYLGVVTVEDPLGGAAEPVLVMRRMPDELRLSTMVTQGRAVDAHLVALAHLVADFHGTARRGPEVDAEGGADALRERWGDNVDQAREMGVLDAGVLDEVAELVAQFLDGRGPLLALRVAQGCIVDGHADLIAEDVFCLPDGPRVLDCLDFDDRLRFVDRLDDAAFLAMDLEHLGRPGLAADFLHDYALASGETVAAPDSLVHHYTAYRAFVRAKVEGLQHTQGRAGAAEQAAGYADLALRHLRAATVRLVLVGGLPGTGKSTVAAALAAELGAVVLASDVLRVELRAAGEIAGEGGTVDGGAYSAGAKERVLAALLDRARSELGLGRSVVLDASWTSAADRTRVVSLALQGSSDVTELRCVVPAEVAAQRIHQRPRGPSEATPEIAAAMARSADPWPEAVALDTTAPLPATVREALRAVLGPAR</sequence>
<reference evidence="1" key="1">
    <citation type="submission" date="2022-10" db="EMBL/GenBank/DDBJ databases">
        <title>Rhodococcus sp.75.</title>
        <authorList>
            <person name="Sun M."/>
        </authorList>
    </citation>
    <scope>NUCLEOTIDE SEQUENCE</scope>
    <source>
        <strain evidence="1">75</strain>
    </source>
</reference>
<dbReference type="Pfam" id="PF13671">
    <property type="entry name" value="AAA_33"/>
    <property type="match status" value="1"/>
</dbReference>
<protein>
    <submittedName>
        <fullName evidence="1">AAA family ATPase</fullName>
    </submittedName>
</protein>
<keyword evidence="2" id="KW-1185">Reference proteome</keyword>
<dbReference type="PANTHER" id="PTHR43883">
    <property type="entry name" value="SLR0207 PROTEIN"/>
    <property type="match status" value="1"/>
</dbReference>
<dbReference type="InterPro" id="IPR027417">
    <property type="entry name" value="P-loop_NTPase"/>
</dbReference>
<gene>
    <name evidence="1" type="ORF">RHODO2019_08625</name>
</gene>
<accession>A0ABY6P467</accession>
<organism evidence="1 2">
    <name type="scientific">Rhodococcus antarcticus</name>
    <dbReference type="NCBI Taxonomy" id="2987751"/>
    <lineage>
        <taxon>Bacteria</taxon>
        <taxon>Bacillati</taxon>
        <taxon>Actinomycetota</taxon>
        <taxon>Actinomycetes</taxon>
        <taxon>Mycobacteriales</taxon>
        <taxon>Nocardiaceae</taxon>
        <taxon>Rhodococcus</taxon>
    </lineage>
</organism>
<dbReference type="EMBL" id="CP110615">
    <property type="protein sequence ID" value="UZJ26442.1"/>
    <property type="molecule type" value="Genomic_DNA"/>
</dbReference>